<dbReference type="AlphaFoldDB" id="A0A9J5ZR64"/>
<protein>
    <submittedName>
        <fullName evidence="3">Uncharacterized protein</fullName>
    </submittedName>
</protein>
<gene>
    <name evidence="3" type="ORF">H5410_014529</name>
</gene>
<evidence type="ECO:0000256" key="2">
    <source>
        <dbReference type="SAM" id="MobiDB-lite"/>
    </source>
</evidence>
<accession>A0A9J5ZR64</accession>
<proteinExistence type="predicted"/>
<dbReference type="Proteomes" id="UP000824120">
    <property type="component" value="Chromosome 3"/>
</dbReference>
<dbReference type="EMBL" id="JACXVP010000003">
    <property type="protein sequence ID" value="KAG5614705.1"/>
    <property type="molecule type" value="Genomic_DNA"/>
</dbReference>
<name>A0A9J5ZR64_SOLCO</name>
<evidence type="ECO:0000313" key="4">
    <source>
        <dbReference type="Proteomes" id="UP000824120"/>
    </source>
</evidence>
<evidence type="ECO:0000313" key="3">
    <source>
        <dbReference type="EMBL" id="KAG5614705.1"/>
    </source>
</evidence>
<feature type="compositionally biased region" description="Acidic residues" evidence="2">
    <location>
        <begin position="134"/>
        <end position="150"/>
    </location>
</feature>
<feature type="coiled-coil region" evidence="1">
    <location>
        <begin position="79"/>
        <end position="106"/>
    </location>
</feature>
<comment type="caution">
    <text evidence="3">The sequence shown here is derived from an EMBL/GenBank/DDBJ whole genome shotgun (WGS) entry which is preliminary data.</text>
</comment>
<reference evidence="3 4" key="1">
    <citation type="submission" date="2020-09" db="EMBL/GenBank/DDBJ databases">
        <title>De no assembly of potato wild relative species, Solanum commersonii.</title>
        <authorList>
            <person name="Cho K."/>
        </authorList>
    </citation>
    <scope>NUCLEOTIDE SEQUENCE [LARGE SCALE GENOMIC DNA]</scope>
    <source>
        <strain evidence="3">LZ3.2</strain>
        <tissue evidence="3">Leaf</tissue>
    </source>
</reference>
<sequence>MGNNPLESEVFERTYVKKKENESDTDVWVEKRVERTFVRGSIISTVYGRDSRNDVRRLMSGLEGIGSSCQAEALDGVSIAGMLAQIAKLTAALEESERRRVAEQKSMSATIQQIQEQVLNLARRPTATSSPAEGIDDDSEEEDDYIDCTP</sequence>
<organism evidence="3 4">
    <name type="scientific">Solanum commersonii</name>
    <name type="common">Commerson's wild potato</name>
    <name type="synonym">Commerson's nightshade</name>
    <dbReference type="NCBI Taxonomy" id="4109"/>
    <lineage>
        <taxon>Eukaryota</taxon>
        <taxon>Viridiplantae</taxon>
        <taxon>Streptophyta</taxon>
        <taxon>Embryophyta</taxon>
        <taxon>Tracheophyta</taxon>
        <taxon>Spermatophyta</taxon>
        <taxon>Magnoliopsida</taxon>
        <taxon>eudicotyledons</taxon>
        <taxon>Gunneridae</taxon>
        <taxon>Pentapetalae</taxon>
        <taxon>asterids</taxon>
        <taxon>lamiids</taxon>
        <taxon>Solanales</taxon>
        <taxon>Solanaceae</taxon>
        <taxon>Solanoideae</taxon>
        <taxon>Solaneae</taxon>
        <taxon>Solanum</taxon>
    </lineage>
</organism>
<keyword evidence="1" id="KW-0175">Coiled coil</keyword>
<evidence type="ECO:0000256" key="1">
    <source>
        <dbReference type="SAM" id="Coils"/>
    </source>
</evidence>
<feature type="region of interest" description="Disordered" evidence="2">
    <location>
        <begin position="120"/>
        <end position="150"/>
    </location>
</feature>
<keyword evidence="4" id="KW-1185">Reference proteome</keyword>